<organism evidence="3 4">
    <name type="scientific">Aphis craccivora</name>
    <name type="common">Cowpea aphid</name>
    <dbReference type="NCBI Taxonomy" id="307492"/>
    <lineage>
        <taxon>Eukaryota</taxon>
        <taxon>Metazoa</taxon>
        <taxon>Ecdysozoa</taxon>
        <taxon>Arthropoda</taxon>
        <taxon>Hexapoda</taxon>
        <taxon>Insecta</taxon>
        <taxon>Pterygota</taxon>
        <taxon>Neoptera</taxon>
        <taxon>Paraneoptera</taxon>
        <taxon>Hemiptera</taxon>
        <taxon>Sternorrhyncha</taxon>
        <taxon>Aphidomorpha</taxon>
        <taxon>Aphidoidea</taxon>
        <taxon>Aphididae</taxon>
        <taxon>Aphidini</taxon>
        <taxon>Aphis</taxon>
        <taxon>Aphis</taxon>
    </lineage>
</organism>
<comment type="caution">
    <text evidence="3">The sequence shown here is derived from an EMBL/GenBank/DDBJ whole genome shotgun (WGS) entry which is preliminary data.</text>
</comment>
<sequence>MSRHVDSSRNGDDCGKIINQVFKEVTTPYQYTKTPWYQDKIDFHIWNIINNYFLEYSQMDQKNDYSDVMVISDDDDTVNSDFKDKGNLGGKEKNLIPKEEKESNIPKKKKTRNFTKTETDVFDDYVWTSIIELPVYQVPENSIMIETTTFHCHYCVKRFPKEDILKEHLKNHKLGNKKKNITCQSCGKCLRSRLELKRQVSRKACNCGVISIN</sequence>
<evidence type="ECO:0000313" key="4">
    <source>
        <dbReference type="Proteomes" id="UP000478052"/>
    </source>
</evidence>
<name>A0A6G0Y9U8_APHCR</name>
<keyword evidence="4" id="KW-1185">Reference proteome</keyword>
<keyword evidence="1" id="KW-0862">Zinc</keyword>
<accession>A0A6G0Y9U8</accession>
<dbReference type="PROSITE" id="PS50157">
    <property type="entry name" value="ZINC_FINGER_C2H2_2"/>
    <property type="match status" value="1"/>
</dbReference>
<gene>
    <name evidence="3" type="ORF">FWK35_00027885</name>
</gene>
<dbReference type="PROSITE" id="PS00028">
    <property type="entry name" value="ZINC_FINGER_C2H2_1"/>
    <property type="match status" value="1"/>
</dbReference>
<dbReference type="Gene3D" id="3.30.160.60">
    <property type="entry name" value="Classic Zinc Finger"/>
    <property type="match status" value="1"/>
</dbReference>
<dbReference type="InterPro" id="IPR013087">
    <property type="entry name" value="Znf_C2H2_type"/>
</dbReference>
<proteinExistence type="predicted"/>
<protein>
    <submittedName>
        <fullName evidence="3">Zinc finger protein 121-like</fullName>
    </submittedName>
</protein>
<reference evidence="3 4" key="1">
    <citation type="submission" date="2019-08" db="EMBL/GenBank/DDBJ databases">
        <title>Whole genome of Aphis craccivora.</title>
        <authorList>
            <person name="Voronova N.V."/>
            <person name="Shulinski R.S."/>
            <person name="Bandarenka Y.V."/>
            <person name="Zhorov D.G."/>
            <person name="Warner D."/>
        </authorList>
    </citation>
    <scope>NUCLEOTIDE SEQUENCE [LARGE SCALE GENOMIC DNA]</scope>
    <source>
        <strain evidence="3">180601</strain>
        <tissue evidence="3">Whole Body</tissue>
    </source>
</reference>
<keyword evidence="1" id="KW-0479">Metal-binding</keyword>
<dbReference type="Proteomes" id="UP000478052">
    <property type="component" value="Unassembled WGS sequence"/>
</dbReference>
<dbReference type="EMBL" id="VUJU01005202">
    <property type="protein sequence ID" value="KAF0751949.1"/>
    <property type="molecule type" value="Genomic_DNA"/>
</dbReference>
<dbReference type="GO" id="GO:0008270">
    <property type="term" value="F:zinc ion binding"/>
    <property type="evidence" value="ECO:0007669"/>
    <property type="project" value="UniProtKB-KW"/>
</dbReference>
<dbReference type="AlphaFoldDB" id="A0A6G0Y9U8"/>
<evidence type="ECO:0000313" key="3">
    <source>
        <dbReference type="EMBL" id="KAF0751949.1"/>
    </source>
</evidence>
<keyword evidence="1" id="KW-0863">Zinc-finger</keyword>
<evidence type="ECO:0000259" key="2">
    <source>
        <dbReference type="PROSITE" id="PS50157"/>
    </source>
</evidence>
<feature type="domain" description="C2H2-type" evidence="2">
    <location>
        <begin position="150"/>
        <end position="172"/>
    </location>
</feature>
<evidence type="ECO:0000256" key="1">
    <source>
        <dbReference type="PROSITE-ProRule" id="PRU00042"/>
    </source>
</evidence>